<name>A0AAN7PMT6_9COLE</name>
<dbReference type="SUPFAM" id="SSF56219">
    <property type="entry name" value="DNase I-like"/>
    <property type="match status" value="1"/>
</dbReference>
<dbReference type="EMBL" id="JARPUR010000008">
    <property type="protein sequence ID" value="KAK4871954.1"/>
    <property type="molecule type" value="Genomic_DNA"/>
</dbReference>
<gene>
    <name evidence="1" type="ORF">RN001_016078</name>
</gene>
<sequence length="116" mass="13565">MEYKIDDTTRKNIVQTLEKYRIDIIAIQELRCAEEGKINKSNYTIFWSRGKKQSNNGTGFIVTQNQMKNIIKFEAINDRISKLRIRGQISNTTIICVYAPTEVDTNEKKKIFMKNL</sequence>
<evidence type="ECO:0000313" key="2">
    <source>
        <dbReference type="Proteomes" id="UP001353858"/>
    </source>
</evidence>
<dbReference type="Proteomes" id="UP001353858">
    <property type="component" value="Unassembled WGS sequence"/>
</dbReference>
<organism evidence="1 2">
    <name type="scientific">Aquatica leii</name>
    <dbReference type="NCBI Taxonomy" id="1421715"/>
    <lineage>
        <taxon>Eukaryota</taxon>
        <taxon>Metazoa</taxon>
        <taxon>Ecdysozoa</taxon>
        <taxon>Arthropoda</taxon>
        <taxon>Hexapoda</taxon>
        <taxon>Insecta</taxon>
        <taxon>Pterygota</taxon>
        <taxon>Neoptera</taxon>
        <taxon>Endopterygota</taxon>
        <taxon>Coleoptera</taxon>
        <taxon>Polyphaga</taxon>
        <taxon>Elateriformia</taxon>
        <taxon>Elateroidea</taxon>
        <taxon>Lampyridae</taxon>
        <taxon>Luciolinae</taxon>
        <taxon>Aquatica</taxon>
    </lineage>
</organism>
<protein>
    <submittedName>
        <fullName evidence="1">Uncharacterized protein</fullName>
    </submittedName>
</protein>
<dbReference type="Gene3D" id="3.60.10.10">
    <property type="entry name" value="Endonuclease/exonuclease/phosphatase"/>
    <property type="match status" value="1"/>
</dbReference>
<reference evidence="2" key="1">
    <citation type="submission" date="2023-01" db="EMBL/GenBank/DDBJ databases">
        <title>Key to firefly adult light organ development and bioluminescence: homeobox transcription factors regulate luciferase expression and transportation to peroxisome.</title>
        <authorList>
            <person name="Fu X."/>
        </authorList>
    </citation>
    <scope>NUCLEOTIDE SEQUENCE [LARGE SCALE GENOMIC DNA]</scope>
</reference>
<comment type="caution">
    <text evidence="1">The sequence shown here is derived from an EMBL/GenBank/DDBJ whole genome shotgun (WGS) entry which is preliminary data.</text>
</comment>
<dbReference type="InterPro" id="IPR036691">
    <property type="entry name" value="Endo/exonu/phosph_ase_sf"/>
</dbReference>
<accession>A0AAN7PMT6</accession>
<proteinExistence type="predicted"/>
<keyword evidence="2" id="KW-1185">Reference proteome</keyword>
<evidence type="ECO:0000313" key="1">
    <source>
        <dbReference type="EMBL" id="KAK4871954.1"/>
    </source>
</evidence>
<dbReference type="AlphaFoldDB" id="A0AAN7PMT6"/>